<keyword evidence="7" id="KW-1185">Reference proteome</keyword>
<dbReference type="SUPFAM" id="SSF53474">
    <property type="entry name" value="alpha/beta-Hydrolases"/>
    <property type="match status" value="1"/>
</dbReference>
<dbReference type="PANTHER" id="PTHR10272">
    <property type="entry name" value="PLATELET-ACTIVATING FACTOR ACETYLHYDROLASE"/>
    <property type="match status" value="1"/>
</dbReference>
<dbReference type="PANTHER" id="PTHR10272:SF0">
    <property type="entry name" value="PLATELET-ACTIVATING FACTOR ACETYLHYDROLASE"/>
    <property type="match status" value="1"/>
</dbReference>
<organism evidence="6 7">
    <name type="scientific">Cellulomonas cellasea DSM 20118</name>
    <dbReference type="NCBI Taxonomy" id="1408250"/>
    <lineage>
        <taxon>Bacteria</taxon>
        <taxon>Bacillati</taxon>
        <taxon>Actinomycetota</taxon>
        <taxon>Actinomycetes</taxon>
        <taxon>Micrococcales</taxon>
        <taxon>Cellulomonadaceae</taxon>
        <taxon>Cellulomonas</taxon>
    </lineage>
</organism>
<evidence type="ECO:0000256" key="4">
    <source>
        <dbReference type="SAM" id="MobiDB-lite"/>
    </source>
</evidence>
<feature type="transmembrane region" description="Helical" evidence="5">
    <location>
        <begin position="28"/>
        <end position="47"/>
    </location>
</feature>
<feature type="transmembrane region" description="Helical" evidence="5">
    <location>
        <begin position="59"/>
        <end position="77"/>
    </location>
</feature>
<dbReference type="GO" id="GO:0016042">
    <property type="term" value="P:lipid catabolic process"/>
    <property type="evidence" value="ECO:0007669"/>
    <property type="project" value="UniProtKB-KW"/>
</dbReference>
<dbReference type="EMBL" id="AXNT01000070">
    <property type="protein sequence ID" value="KGM02015.1"/>
    <property type="molecule type" value="Genomic_DNA"/>
</dbReference>
<feature type="region of interest" description="Disordered" evidence="4">
    <location>
        <begin position="1"/>
        <end position="22"/>
    </location>
</feature>
<evidence type="ECO:0000256" key="1">
    <source>
        <dbReference type="ARBA" id="ARBA00022801"/>
    </source>
</evidence>
<dbReference type="AlphaFoldDB" id="A0A0A0B5A6"/>
<gene>
    <name evidence="6" type="ORF">Q760_15985</name>
</gene>
<evidence type="ECO:0000256" key="2">
    <source>
        <dbReference type="ARBA" id="ARBA00022963"/>
    </source>
</evidence>
<reference evidence="6 7" key="1">
    <citation type="submission" date="2013-10" db="EMBL/GenBank/DDBJ databases">
        <authorList>
            <person name="Wang G."/>
            <person name="Zhuang W."/>
        </authorList>
    </citation>
    <scope>NUCLEOTIDE SEQUENCE [LARGE SCALE GENOMIC DNA]</scope>
    <source>
        <strain evidence="6 7">DSM 20118</strain>
    </source>
</reference>
<evidence type="ECO:0000256" key="5">
    <source>
        <dbReference type="SAM" id="Phobius"/>
    </source>
</evidence>
<comment type="caution">
    <text evidence="6">The sequence shown here is derived from an EMBL/GenBank/DDBJ whole genome shotgun (WGS) entry which is preliminary data.</text>
</comment>
<dbReference type="Pfam" id="PF03403">
    <property type="entry name" value="PAF-AH_p_II"/>
    <property type="match status" value="1"/>
</dbReference>
<protein>
    <submittedName>
        <fullName evidence="6">Platelet-activating factor acetylhydrolase plasma/intracellular isoform II</fullName>
    </submittedName>
</protein>
<name>A0A0A0B5A6_9CELL</name>
<keyword evidence="5" id="KW-1133">Transmembrane helix</keyword>
<evidence type="ECO:0000256" key="3">
    <source>
        <dbReference type="ARBA" id="ARBA00023098"/>
    </source>
</evidence>
<evidence type="ECO:0000313" key="7">
    <source>
        <dbReference type="Proteomes" id="UP000029833"/>
    </source>
</evidence>
<dbReference type="InterPro" id="IPR029058">
    <property type="entry name" value="AB_hydrolase_fold"/>
</dbReference>
<feature type="transmembrane region" description="Helical" evidence="5">
    <location>
        <begin position="121"/>
        <end position="144"/>
    </location>
</feature>
<evidence type="ECO:0000313" key="6">
    <source>
        <dbReference type="EMBL" id="KGM02015.1"/>
    </source>
</evidence>
<dbReference type="Gene3D" id="3.40.50.1820">
    <property type="entry name" value="alpha/beta hydrolase"/>
    <property type="match status" value="1"/>
</dbReference>
<proteinExistence type="predicted"/>
<keyword evidence="5" id="KW-0812">Transmembrane</keyword>
<keyword evidence="2" id="KW-0442">Lipid degradation</keyword>
<dbReference type="GO" id="GO:0003847">
    <property type="term" value="F:1-alkyl-2-acetylglycerophosphocholine esterase activity"/>
    <property type="evidence" value="ECO:0007669"/>
    <property type="project" value="TreeGrafter"/>
</dbReference>
<accession>A0A0A0B5A6</accession>
<keyword evidence="1 6" id="KW-0378">Hydrolase</keyword>
<sequence>MTRRSTASVRLGARPTRATATEEHPLDLTAGTLLPVATAVTVLLLAVSGWAPRGARRRCVVVATALVLLCGVTTVVAQGWRWQLGPVLVAAALAAEVTRRRLRDPDLPRSAVPPAQRRGRVLVVIAGVAGAGLALTGAVAAWAFPVLALPAPSGPAAVGTLVVEWVDAEREEPATPDPGDHRAVVAQLWYPAAASDGPGVLYLGRDAREAGLVASGVAALYGLPPFILDDAARGRSAAVSGAVPQAGTARWPVVLFSPGLGGLRTQNTAWAQDLASHGYVVVALDHPYDSAVVVRDDGSVVRSSTTASGDAAEDARRAQGWAEVRAADLRFALTVLGELDRGERAGAPMLAGRLDVQRAAAVGHSMGGAAALLAAAADDRFDAVVDVDGFPRGDGVRPRQPALALVAGRGLGDPDGDDAYAAALEEVLREAVPGYRLTVPGAAHLTFTDAPLYLPPVPSMMGDIGRERAHRLTTDATRSFLDAVLRGEGADVLADELAAFGRVESLGR</sequence>
<keyword evidence="3" id="KW-0443">Lipid metabolism</keyword>
<dbReference type="Proteomes" id="UP000029833">
    <property type="component" value="Unassembled WGS sequence"/>
</dbReference>
<keyword evidence="5" id="KW-0472">Membrane</keyword>